<organism evidence="8 9">
    <name type="scientific">Caulobacter segnis</name>
    <dbReference type="NCBI Taxonomy" id="88688"/>
    <lineage>
        <taxon>Bacteria</taxon>
        <taxon>Pseudomonadati</taxon>
        <taxon>Pseudomonadota</taxon>
        <taxon>Alphaproteobacteria</taxon>
        <taxon>Caulobacterales</taxon>
        <taxon>Caulobacteraceae</taxon>
        <taxon>Caulobacter</taxon>
    </lineage>
</organism>
<dbReference type="InterPro" id="IPR018511">
    <property type="entry name" value="Hemolysin-typ_Ca-bd_CS"/>
</dbReference>
<keyword evidence="7" id="KW-0472">Membrane</keyword>
<evidence type="ECO:0000313" key="8">
    <source>
        <dbReference type="EMBL" id="USQ94694.1"/>
    </source>
</evidence>
<evidence type="ECO:0000256" key="4">
    <source>
        <dbReference type="ARBA" id="ARBA00022656"/>
    </source>
</evidence>
<dbReference type="SUPFAM" id="SSF51120">
    <property type="entry name" value="beta-Roll"/>
    <property type="match status" value="6"/>
</dbReference>
<keyword evidence="5" id="KW-0677">Repeat</keyword>
<dbReference type="PRINTS" id="PR00313">
    <property type="entry name" value="CABNDNGRPT"/>
</dbReference>
<dbReference type="Proteomes" id="UP001057520">
    <property type="component" value="Chromosome"/>
</dbReference>
<dbReference type="InterPro" id="IPR011049">
    <property type="entry name" value="Serralysin-like_metalloprot_C"/>
</dbReference>
<dbReference type="InterPro" id="IPR003995">
    <property type="entry name" value="RTX_toxin_determinant-A"/>
</dbReference>
<evidence type="ECO:0000313" key="9">
    <source>
        <dbReference type="Proteomes" id="UP001057520"/>
    </source>
</evidence>
<dbReference type="PANTHER" id="PTHR38340:SF1">
    <property type="entry name" value="S-LAYER PROTEIN"/>
    <property type="match status" value="1"/>
</dbReference>
<evidence type="ECO:0000256" key="3">
    <source>
        <dbReference type="ARBA" id="ARBA00022525"/>
    </source>
</evidence>
<evidence type="ECO:0000256" key="5">
    <source>
        <dbReference type="ARBA" id="ARBA00022737"/>
    </source>
</evidence>
<evidence type="ECO:0000256" key="7">
    <source>
        <dbReference type="ARBA" id="ARBA00023136"/>
    </source>
</evidence>
<dbReference type="Pfam" id="PF00353">
    <property type="entry name" value="HemolysinCabind"/>
    <property type="match status" value="8"/>
</dbReference>
<evidence type="ECO:0000256" key="2">
    <source>
        <dbReference type="ARBA" id="ARBA00004613"/>
    </source>
</evidence>
<dbReference type="PROSITE" id="PS00330">
    <property type="entry name" value="HEMOLYSIN_CALCIUM"/>
    <property type="match status" value="4"/>
</dbReference>
<dbReference type="PRINTS" id="PR01488">
    <property type="entry name" value="RTXTOXINA"/>
</dbReference>
<dbReference type="PANTHER" id="PTHR38340">
    <property type="entry name" value="S-LAYER PROTEIN"/>
    <property type="match status" value="1"/>
</dbReference>
<proteinExistence type="predicted"/>
<keyword evidence="9" id="KW-1185">Reference proteome</keyword>
<sequence>MYLEGTEGDDVLIGGADADTLVGLGGNDTLQGGDGDDLLIGGAGSDTLDGGAGNDTVSYEDADPAPAMSFLMIHLGGSAWELGPTPSPWSDALVSIENAIGSAGVDWMVGTAGDNKLYGGAGNDRLEGKGGADVLDGGEGNDALSTDSYFGATEPGSLMIGGDGDDSIASGNSNDTMMGGAGNDQFSVMNFVTSRVVDGGDGADTLAFIDNILVSFSNGVVVDLNKTGSQTVASGVAVTITGIENLTGSNAGDTLIGDAGINLLSGGNGDDLLIGGAGNDKLDGGAGSDTVSYADVVGAGMLLINLSAQVTTIMGPTGFESDTLTSIENAIGSSGSDWLVGSNGDNKLYGGAGNDTIEGKGGADVLDGGDGNDLIVTGGIFGAAAPGSLMLGGDGNDSIQSGNSNDTMLGGAGDDYLEVQDYATMRIVDGGTGTDALGFGAGGIAFAGGVVFDLSQTTAQTVATGVVVTVSGVENVYGSAGNDTLIGDANANLLRGGNGDDTLQGGDGNDILEGGFGNNVIDGGAGVDTVTYATSAYGLIETVTVNLATGAATFVTDGAATYEDALSGIENVIGSNGADVIIGDANSNFIRGGNGADTIQGGAGQDLLDGEAGADTFIFQSGDSDVAAADSIRFFGGEDRIQFLDGPAGSASNYVELEGPDPMAADALFAGEGVRYVAVQMGNSVYLYADLGDEGTSYDQLIILAGSHVMGIDAGSILGL</sequence>
<comment type="subcellular location">
    <subcellularLocation>
        <location evidence="1">Membrane</location>
    </subcellularLocation>
    <subcellularLocation>
        <location evidence="2">Secreted</location>
    </subcellularLocation>
</comment>
<reference evidence="8 9" key="1">
    <citation type="submission" date="2022-04" db="EMBL/GenBank/DDBJ databases">
        <title>Genome sequence of soybean root-associated Caulobacter segnis RL271.</title>
        <authorList>
            <person name="Longley R."/>
            <person name="Bonito G."/>
            <person name="Trigodet F."/>
            <person name="Crosson S."/>
            <person name="Fiebig A."/>
        </authorList>
    </citation>
    <scope>NUCLEOTIDE SEQUENCE [LARGE SCALE GENOMIC DNA]</scope>
    <source>
        <strain evidence="8 9">RL271</strain>
    </source>
</reference>
<protein>
    <recommendedName>
        <fullName evidence="10">Hemolysin-type calcium-binding region</fullName>
    </recommendedName>
</protein>
<keyword evidence="6" id="KW-0843">Virulence</keyword>
<dbReference type="EMBL" id="CP096040">
    <property type="protein sequence ID" value="USQ94694.1"/>
    <property type="molecule type" value="Genomic_DNA"/>
</dbReference>
<gene>
    <name evidence="8" type="ORF">MZV50_19230</name>
</gene>
<evidence type="ECO:0000256" key="6">
    <source>
        <dbReference type="ARBA" id="ARBA00023026"/>
    </source>
</evidence>
<evidence type="ECO:0000256" key="1">
    <source>
        <dbReference type="ARBA" id="ARBA00004370"/>
    </source>
</evidence>
<accession>A0ABY4ZR48</accession>
<dbReference type="InterPro" id="IPR050557">
    <property type="entry name" value="RTX_toxin/Mannuronan_C5-epim"/>
</dbReference>
<dbReference type="Gene3D" id="2.150.10.10">
    <property type="entry name" value="Serralysin-like metalloprotease, C-terminal"/>
    <property type="match status" value="6"/>
</dbReference>
<keyword evidence="4" id="KW-0800">Toxin</keyword>
<dbReference type="InterPro" id="IPR001343">
    <property type="entry name" value="Hemolysn_Ca-bd"/>
</dbReference>
<evidence type="ECO:0008006" key="10">
    <source>
        <dbReference type="Google" id="ProtNLM"/>
    </source>
</evidence>
<keyword evidence="3" id="KW-0964">Secreted</keyword>
<name>A0ABY4ZR48_9CAUL</name>